<proteinExistence type="predicted"/>
<dbReference type="PANTHER" id="PTHR13366:SF0">
    <property type="entry name" value="HEAT REPEAT-CONTAINING PROTEIN 6"/>
    <property type="match status" value="1"/>
</dbReference>
<accession>A0A9W2YJ49</accession>
<dbReference type="InterPro" id="IPR052107">
    <property type="entry name" value="HEAT6"/>
</dbReference>
<dbReference type="GeneID" id="106056196"/>
<keyword evidence="4" id="KW-1185">Reference proteome</keyword>
<name>A0A9W2YJ49_BIOGL</name>
<feature type="compositionally biased region" description="Basic residues" evidence="2">
    <location>
        <begin position="316"/>
        <end position="326"/>
    </location>
</feature>
<feature type="region of interest" description="Disordered" evidence="2">
    <location>
        <begin position="631"/>
        <end position="670"/>
    </location>
</feature>
<feature type="region of interest" description="Disordered" evidence="2">
    <location>
        <begin position="280"/>
        <end position="346"/>
    </location>
</feature>
<evidence type="ECO:0000256" key="2">
    <source>
        <dbReference type="SAM" id="MobiDB-lite"/>
    </source>
</evidence>
<dbReference type="OMA" id="IKEIHRC"/>
<dbReference type="AlphaFoldDB" id="A0A9W2YJ49"/>
<protein>
    <recommendedName>
        <fullName evidence="1">HEAT repeat-containing protein 6</fullName>
    </recommendedName>
</protein>
<dbReference type="RefSeq" id="XP_055862754.1">
    <property type="nucleotide sequence ID" value="XM_056006779.1"/>
</dbReference>
<dbReference type="InterPro" id="IPR011989">
    <property type="entry name" value="ARM-like"/>
</dbReference>
<dbReference type="Pfam" id="PF13251">
    <property type="entry name" value="DUF4042"/>
    <property type="match status" value="1"/>
</dbReference>
<evidence type="ECO:0000313" key="4">
    <source>
        <dbReference type="Proteomes" id="UP001165740"/>
    </source>
</evidence>
<dbReference type="InterPro" id="IPR025283">
    <property type="entry name" value="DUF4042"/>
</dbReference>
<feature type="compositionally biased region" description="Basic and acidic residues" evidence="2">
    <location>
        <begin position="327"/>
        <end position="336"/>
    </location>
</feature>
<dbReference type="PANTHER" id="PTHR13366">
    <property type="entry name" value="MALARIA ANTIGEN-RELATED"/>
    <property type="match status" value="1"/>
</dbReference>
<organism evidence="4 5">
    <name type="scientific">Biomphalaria glabrata</name>
    <name type="common">Bloodfluke planorb</name>
    <name type="synonym">Freshwater snail</name>
    <dbReference type="NCBI Taxonomy" id="6526"/>
    <lineage>
        <taxon>Eukaryota</taxon>
        <taxon>Metazoa</taxon>
        <taxon>Spiralia</taxon>
        <taxon>Lophotrochozoa</taxon>
        <taxon>Mollusca</taxon>
        <taxon>Gastropoda</taxon>
        <taxon>Heterobranchia</taxon>
        <taxon>Euthyneura</taxon>
        <taxon>Panpulmonata</taxon>
        <taxon>Hygrophila</taxon>
        <taxon>Lymnaeoidea</taxon>
        <taxon>Planorbidae</taxon>
        <taxon>Biomphalaria</taxon>
    </lineage>
</organism>
<evidence type="ECO:0000313" key="5">
    <source>
        <dbReference type="RefSeq" id="XP_055862754.1"/>
    </source>
</evidence>
<feature type="domain" description="DUF4042" evidence="3">
    <location>
        <begin position="405"/>
        <end position="587"/>
    </location>
</feature>
<evidence type="ECO:0000259" key="3">
    <source>
        <dbReference type="Pfam" id="PF13251"/>
    </source>
</evidence>
<dbReference type="Gene3D" id="1.25.10.10">
    <property type="entry name" value="Leucine-rich Repeat Variant"/>
    <property type="match status" value="4"/>
</dbReference>
<reference evidence="5" key="1">
    <citation type="submission" date="2025-08" db="UniProtKB">
        <authorList>
            <consortium name="RefSeq"/>
        </authorList>
    </citation>
    <scope>IDENTIFICATION</scope>
</reference>
<dbReference type="SUPFAM" id="SSF48371">
    <property type="entry name" value="ARM repeat"/>
    <property type="match status" value="2"/>
</dbReference>
<dbReference type="OrthoDB" id="66533at2759"/>
<dbReference type="InterPro" id="IPR016024">
    <property type="entry name" value="ARM-type_fold"/>
</dbReference>
<feature type="compositionally biased region" description="Polar residues" evidence="2">
    <location>
        <begin position="337"/>
        <end position="346"/>
    </location>
</feature>
<feature type="compositionally biased region" description="Polar residues" evidence="2">
    <location>
        <begin position="282"/>
        <end position="299"/>
    </location>
</feature>
<dbReference type="Proteomes" id="UP001165740">
    <property type="component" value="Chromosome 12"/>
</dbReference>
<sequence>MASPRSKLDEVEAQKFRDNLARLKSFFFQDDEKTKAALSLILDELIAVDSSVCKFIHEYEGSELLARLCHSIPIHLERIVVKLCLVITNFITHKNVILSSGDLHTVVQFLTQALLQTQSFIHSDILRALSAVCENNSHRIEKFHDVLVGGQGLLLHLTDDTTNDEEVVVEAVRCLAVFTSIRPNYAEHIEVRYLSASFDTLVHLLHRAPNMKMASHLQNKLLMYCFSGIQNIIVLKRLPNIELGILFAAVRAYMFYGLTSQTVNIPTQLYPNVVTPYDPLASSKTPKQTGNFSTTPGESKSSRGRGRGGGAIHGDRIKRQRKKKDKAKGDEAERETSQSSLTGGTHRSTDQLVLAGTYSGSWSTVTPDEEALTWDMTWLKFSSSDSEYSDTEGGRVRQHRSEAVKVRQCALNCFLNIVRVVDKRLMFGYWSSFIPDVGLSNNASQTQSLFTTILKDPSPKCRMAAVASLTAMLESTKPYLAAAEEITPHQAAFTPFSAILGSMIREMHRCLVQALVAENYKAVLTQIIKCLANLVNNAPYHRLNPGLLTRVLKQIRHFYNHKDPNVRTACLTCIGSIVGIKPPLMEVSQLIKPPHPPLGVNRSANPGDSPLFRPEDASYLLYPSFATPQVSKVAEEADESEREAETLTPCISVSEPDKSSGEIGSDPQKSDVDELCINPCLDTTAMETLGNNSKDVFESGDPCDSILGKKQGPEVLYPVLGASGGSDTPVYTDHILQAHARETSWVIKLCVKNITGQPDLAKDDIQSRKELPQKYEPLPVRLEALQVMSNLIKNYFPVIRQSFHLLKNLVQMCLEDTNYIIKLHGSKVLDEFTQVLQRDIQDASIAPSHVIPFEQILDFWLYLLEDPLPKLLNYNPELTTEGNNLVRSGACECMANIGEGIFSKLPHHRQMQCVTLVLGLADDEDKLIKASAVRALGIYVMYACLKDDVAFIMDAGRAILRCMESSSNSVRFKAAWAMANLCDTLVSNKENHVEEFLLEFPESMVLQLVQCAASSSKDSDKISCNSVRAIGNLLRFLTAASFQQPDMQKAVDTAVKGLVKNMTSGTMKVRWNSCYAASNAFQNSHLPLDKPWLTDILTTLSKVVQNSSNFKVRINAALALSSVQSRQQYGSKETFCDAWISLVCALESAENINDFAEYKYKDSLTEHLCGAVLRLTTMIEVSDLSLLSQSVLIKGHTFRTYMERYIHLESKKAQINVPKVENIKCHLEKLLTEATTEEQRRCVVGLLQACLPELDSTDERTPEKSSFQQIYD</sequence>
<gene>
    <name evidence="5" type="primary">LOC106056196</name>
</gene>
<evidence type="ECO:0000256" key="1">
    <source>
        <dbReference type="ARBA" id="ARBA00015263"/>
    </source>
</evidence>